<evidence type="ECO:0000256" key="6">
    <source>
        <dbReference type="ARBA" id="ARBA00023136"/>
    </source>
</evidence>
<keyword evidence="4" id="KW-0735">Signal-anchor</keyword>
<keyword evidence="3" id="KW-0812">Transmembrane</keyword>
<keyword evidence="8" id="KW-1185">Reference proteome</keyword>
<comment type="caution">
    <text evidence="7">The sequence shown here is derived from an EMBL/GenBank/DDBJ whole genome shotgun (WGS) entry which is preliminary data.</text>
</comment>
<keyword evidence="6" id="KW-0472">Membrane</keyword>
<dbReference type="PANTHER" id="PTHR23033">
    <property type="entry name" value="BETA1,3-GALACTOSYLTRANSFERASE"/>
    <property type="match status" value="1"/>
</dbReference>
<dbReference type="AlphaFoldDB" id="A0A9X0DNE5"/>
<gene>
    <name evidence="7" type="ORF">OCU04_002279</name>
</gene>
<dbReference type="InterPro" id="IPR026050">
    <property type="entry name" value="C1GALT1/C1GALT1_chp1"/>
</dbReference>
<evidence type="ECO:0008006" key="9">
    <source>
        <dbReference type="Google" id="ProtNLM"/>
    </source>
</evidence>
<proteinExistence type="inferred from homology"/>
<comment type="subcellular location">
    <subcellularLocation>
        <location evidence="1">Membrane</location>
        <topology evidence="1">Single-pass type II membrane protein</topology>
    </subcellularLocation>
</comment>
<evidence type="ECO:0000313" key="8">
    <source>
        <dbReference type="Proteomes" id="UP001152300"/>
    </source>
</evidence>
<evidence type="ECO:0000313" key="7">
    <source>
        <dbReference type="EMBL" id="KAJ8068565.1"/>
    </source>
</evidence>
<evidence type="ECO:0000256" key="4">
    <source>
        <dbReference type="ARBA" id="ARBA00022968"/>
    </source>
</evidence>
<evidence type="ECO:0000256" key="1">
    <source>
        <dbReference type="ARBA" id="ARBA00004606"/>
    </source>
</evidence>
<name>A0A9X0DNE5_9HELO</name>
<evidence type="ECO:0000256" key="5">
    <source>
        <dbReference type="ARBA" id="ARBA00022989"/>
    </source>
</evidence>
<evidence type="ECO:0000256" key="2">
    <source>
        <dbReference type="ARBA" id="ARBA00006462"/>
    </source>
</evidence>
<sequence>MAEEAYFKKPRANWYVFIETDTYVIWLDLITWLKELDFTKPLYLVVGLMHGETYFAQGGSGYILSNSAINMLLGPEQPKGLAASWDVKMDGECCGDVALAKALYE</sequence>
<dbReference type="EMBL" id="JAPEIS010000002">
    <property type="protein sequence ID" value="KAJ8068565.1"/>
    <property type="molecule type" value="Genomic_DNA"/>
</dbReference>
<organism evidence="7 8">
    <name type="scientific">Sclerotinia nivalis</name>
    <dbReference type="NCBI Taxonomy" id="352851"/>
    <lineage>
        <taxon>Eukaryota</taxon>
        <taxon>Fungi</taxon>
        <taxon>Dikarya</taxon>
        <taxon>Ascomycota</taxon>
        <taxon>Pezizomycotina</taxon>
        <taxon>Leotiomycetes</taxon>
        <taxon>Helotiales</taxon>
        <taxon>Sclerotiniaceae</taxon>
        <taxon>Sclerotinia</taxon>
    </lineage>
</organism>
<dbReference type="Gene3D" id="3.90.550.50">
    <property type="match status" value="1"/>
</dbReference>
<keyword evidence="5" id="KW-1133">Transmembrane helix</keyword>
<protein>
    <recommendedName>
        <fullName evidence="9">Glycosyltransferase family 31 protein</fullName>
    </recommendedName>
</protein>
<comment type="similarity">
    <text evidence="2">Belongs to the glycosyltransferase 31 family. Beta3-Gal-T subfamily.</text>
</comment>
<accession>A0A9X0DNE5</accession>
<dbReference type="Proteomes" id="UP001152300">
    <property type="component" value="Unassembled WGS sequence"/>
</dbReference>
<dbReference type="OrthoDB" id="3541964at2759"/>
<reference evidence="7" key="1">
    <citation type="submission" date="2022-11" db="EMBL/GenBank/DDBJ databases">
        <title>Genome Resource of Sclerotinia nivalis Strain SnTB1, a Plant Pathogen Isolated from American Ginseng.</title>
        <authorList>
            <person name="Fan S."/>
        </authorList>
    </citation>
    <scope>NUCLEOTIDE SEQUENCE</scope>
    <source>
        <strain evidence="7">SnTB1</strain>
    </source>
</reference>
<dbReference type="PANTHER" id="PTHR23033:SF40">
    <property type="entry name" value="APPLE DOMAIN-CONTAINING PROTEIN"/>
    <property type="match status" value="1"/>
</dbReference>
<evidence type="ECO:0000256" key="3">
    <source>
        <dbReference type="ARBA" id="ARBA00022692"/>
    </source>
</evidence>
<dbReference type="GO" id="GO:0016020">
    <property type="term" value="C:membrane"/>
    <property type="evidence" value="ECO:0007669"/>
    <property type="project" value="UniProtKB-SubCell"/>
</dbReference>